<protein>
    <submittedName>
        <fullName evidence="3">DNA-protecting protein DprA</fullName>
    </submittedName>
</protein>
<dbReference type="InterPro" id="IPR057666">
    <property type="entry name" value="DrpA_SLOG"/>
</dbReference>
<dbReference type="InterPro" id="IPR003488">
    <property type="entry name" value="DprA"/>
</dbReference>
<name>A0A7G9RYC5_9FIRM</name>
<sequence>MKYLSLAILYNGDYFKIRKHVELGKQVPEFSYDGKYVEYGDERYPAALYQCEYPPYVLFYEGNLDLLNNPAVAVIGNRKPSEYSLNATASLVKSLRSNCVIISGLAYGIDIEAHKNALDFSSVAVLGCGVDVCYPKGHQNVFEELKANHLVLSEYPKGVHPQRHHFPFRNRIIAALSKQIYVMSATIKSGTLGTVDEALKLNREIICLPHQINDPTGKGCNYLIEQGASMLTNLKDLSNI</sequence>
<dbReference type="Gene3D" id="3.40.50.450">
    <property type="match status" value="1"/>
</dbReference>
<keyword evidence="4" id="KW-1185">Reference proteome</keyword>
<dbReference type="RefSeq" id="WP_187533724.1">
    <property type="nucleotide sequence ID" value="NZ_CBCSHU010000005.1"/>
</dbReference>
<evidence type="ECO:0000313" key="3">
    <source>
        <dbReference type="EMBL" id="QNN60600.1"/>
    </source>
</evidence>
<gene>
    <name evidence="3" type="primary">dprA</name>
    <name evidence="3" type="ORF">H9L01_09550</name>
</gene>
<proteinExistence type="inferred from homology"/>
<reference evidence="3 4" key="1">
    <citation type="submission" date="2020-08" db="EMBL/GenBank/DDBJ databases">
        <title>Genome sequence of Erysipelothrix inopinata DSM 15511T.</title>
        <authorList>
            <person name="Hyun D.-W."/>
            <person name="Bae J.-W."/>
        </authorList>
    </citation>
    <scope>NUCLEOTIDE SEQUENCE [LARGE SCALE GENOMIC DNA]</scope>
    <source>
        <strain evidence="3 4">DSM 15511</strain>
    </source>
</reference>
<evidence type="ECO:0000259" key="2">
    <source>
        <dbReference type="Pfam" id="PF02481"/>
    </source>
</evidence>
<accession>A0A7G9RYC5</accession>
<dbReference type="KEGG" id="eio:H9L01_09550"/>
<dbReference type="EMBL" id="CP060715">
    <property type="protein sequence ID" value="QNN60600.1"/>
    <property type="molecule type" value="Genomic_DNA"/>
</dbReference>
<dbReference type="SUPFAM" id="SSF102405">
    <property type="entry name" value="MCP/YpsA-like"/>
    <property type="match status" value="1"/>
</dbReference>
<evidence type="ECO:0000256" key="1">
    <source>
        <dbReference type="ARBA" id="ARBA00006525"/>
    </source>
</evidence>
<dbReference type="NCBIfam" id="TIGR00732">
    <property type="entry name" value="dprA"/>
    <property type="match status" value="1"/>
</dbReference>
<evidence type="ECO:0000313" key="4">
    <source>
        <dbReference type="Proteomes" id="UP000515928"/>
    </source>
</evidence>
<dbReference type="PANTHER" id="PTHR43022:SF1">
    <property type="entry name" value="PROTEIN SMF"/>
    <property type="match status" value="1"/>
</dbReference>
<dbReference type="GO" id="GO:0009294">
    <property type="term" value="P:DNA-mediated transformation"/>
    <property type="evidence" value="ECO:0007669"/>
    <property type="project" value="InterPro"/>
</dbReference>
<organism evidence="3 4">
    <name type="scientific">Erysipelothrix inopinata</name>
    <dbReference type="NCBI Taxonomy" id="225084"/>
    <lineage>
        <taxon>Bacteria</taxon>
        <taxon>Bacillati</taxon>
        <taxon>Bacillota</taxon>
        <taxon>Erysipelotrichia</taxon>
        <taxon>Erysipelotrichales</taxon>
        <taxon>Erysipelotrichaceae</taxon>
        <taxon>Erysipelothrix</taxon>
    </lineage>
</organism>
<dbReference type="PANTHER" id="PTHR43022">
    <property type="entry name" value="PROTEIN SMF"/>
    <property type="match status" value="1"/>
</dbReference>
<dbReference type="Pfam" id="PF02481">
    <property type="entry name" value="DNA_processg_A"/>
    <property type="match status" value="1"/>
</dbReference>
<dbReference type="AlphaFoldDB" id="A0A7G9RYC5"/>
<comment type="similarity">
    <text evidence="1">Belongs to the DprA/Smf family.</text>
</comment>
<feature type="domain" description="Smf/DprA SLOG" evidence="2">
    <location>
        <begin position="36"/>
        <end position="238"/>
    </location>
</feature>
<dbReference type="Proteomes" id="UP000515928">
    <property type="component" value="Chromosome"/>
</dbReference>